<accession>A0A2R8BAK0</accession>
<feature type="domain" description="Extensin-like C-terminal" evidence="2">
    <location>
        <begin position="125"/>
        <end position="276"/>
    </location>
</feature>
<dbReference type="Proteomes" id="UP000244880">
    <property type="component" value="Unassembled WGS sequence"/>
</dbReference>
<proteinExistence type="predicted"/>
<keyword evidence="4" id="KW-1185">Reference proteome</keyword>
<evidence type="ECO:0000313" key="4">
    <source>
        <dbReference type="Proteomes" id="UP000244880"/>
    </source>
</evidence>
<dbReference type="RefSeq" id="WP_181364401.1">
    <property type="nucleotide sequence ID" value="NZ_OMOR01000001.1"/>
</dbReference>
<reference evidence="3 4" key="1">
    <citation type="submission" date="2018-03" db="EMBL/GenBank/DDBJ databases">
        <authorList>
            <person name="Keele B.F."/>
        </authorList>
    </citation>
    <scope>NUCLEOTIDE SEQUENCE [LARGE SCALE GENOMIC DNA]</scope>
    <source>
        <strain evidence="3 4">CECT 8599</strain>
    </source>
</reference>
<dbReference type="EMBL" id="OMOR01000001">
    <property type="protein sequence ID" value="SPH20098.1"/>
    <property type="molecule type" value="Genomic_DNA"/>
</dbReference>
<protein>
    <recommendedName>
        <fullName evidence="2">Extensin-like C-terminal domain-containing protein</fullName>
    </recommendedName>
</protein>
<dbReference type="InterPro" id="IPR009683">
    <property type="entry name" value="Extensin-like_C"/>
</dbReference>
<feature type="chain" id="PRO_5015306377" description="Extensin-like C-terminal domain-containing protein" evidence="1">
    <location>
        <begin position="21"/>
        <end position="276"/>
    </location>
</feature>
<gene>
    <name evidence="3" type="ORF">ASD8599_00836</name>
</gene>
<evidence type="ECO:0000313" key="3">
    <source>
        <dbReference type="EMBL" id="SPH20098.1"/>
    </source>
</evidence>
<keyword evidence="1" id="KW-0732">Signal</keyword>
<dbReference type="Pfam" id="PF06904">
    <property type="entry name" value="Extensin-like_C"/>
    <property type="match status" value="1"/>
</dbReference>
<dbReference type="AlphaFoldDB" id="A0A2R8BAK0"/>
<evidence type="ECO:0000256" key="1">
    <source>
        <dbReference type="SAM" id="SignalP"/>
    </source>
</evidence>
<evidence type="ECO:0000259" key="2">
    <source>
        <dbReference type="Pfam" id="PF06904"/>
    </source>
</evidence>
<feature type="signal peptide" evidence="1">
    <location>
        <begin position="1"/>
        <end position="20"/>
    </location>
</feature>
<organism evidence="3 4">
    <name type="scientific">Ascidiaceihabitans donghaensis</name>
    <dbReference type="NCBI Taxonomy" id="1510460"/>
    <lineage>
        <taxon>Bacteria</taxon>
        <taxon>Pseudomonadati</taxon>
        <taxon>Pseudomonadota</taxon>
        <taxon>Alphaproteobacteria</taxon>
        <taxon>Rhodobacterales</taxon>
        <taxon>Paracoccaceae</taxon>
        <taxon>Ascidiaceihabitans</taxon>
    </lineage>
</organism>
<name>A0A2R8BAK0_9RHOB</name>
<sequence>MKGLFAAALVLTGSVAGVLASAPEASLRPVGRAGTDARNPVSLAQTVASADAAKAVVGQTASSQGVVILSSAEAPGLGQSLRPEVRSQGIVQKAMAKRKQRRKGAVCGDLDIQGEDVGRVPGKLNGCGVSNAVRVRSVAGVTLSQGSVMDCGTAKALKSWIVNGARPAIGSKGGGLARLKVAAHYACRTRNNKTGAKISEHGKGRAIDISGFTLNDGSTITVLKGWRTRGQSKALRQMHRAACGPFGTVLGPEADRYHQDHFHFDTARYRSGPYCR</sequence>